<name>A0A7T0BWM0_9BACT</name>
<dbReference type="Gene3D" id="1.10.20.140">
    <property type="match status" value="1"/>
</dbReference>
<dbReference type="Gene3D" id="1.10.530.10">
    <property type="match status" value="1"/>
</dbReference>
<dbReference type="Pfam" id="PF13181">
    <property type="entry name" value="TPR_8"/>
    <property type="match status" value="1"/>
</dbReference>
<feature type="region of interest" description="Interaction with substrate tRNA" evidence="3">
    <location>
        <begin position="34"/>
        <end position="37"/>
    </location>
</feature>
<evidence type="ECO:0000313" key="10">
    <source>
        <dbReference type="Proteomes" id="UP000594688"/>
    </source>
</evidence>
<keyword evidence="3" id="KW-0460">Magnesium</keyword>
<reference evidence="9 10" key="1">
    <citation type="submission" date="2020-02" db="EMBL/GenBank/DDBJ databases">
        <title>Genomic and physiological characterization of two novel Nitrospinaceae genera.</title>
        <authorList>
            <person name="Mueller A.J."/>
            <person name="Jung M.-Y."/>
            <person name="Strachan C.R."/>
            <person name="Herbold C.W."/>
            <person name="Kirkegaard R.H."/>
            <person name="Daims H."/>
        </authorList>
    </citation>
    <scope>NUCLEOTIDE SEQUENCE [LARGE SCALE GENOMIC DNA]</scope>
    <source>
        <strain evidence="9">EB</strain>
    </source>
</reference>
<dbReference type="GO" id="GO:0052381">
    <property type="term" value="F:tRNA dimethylallyltransferase activity"/>
    <property type="evidence" value="ECO:0007669"/>
    <property type="project" value="UniProtKB-UniRule"/>
</dbReference>
<dbReference type="NCBIfam" id="TIGR00174">
    <property type="entry name" value="miaA"/>
    <property type="match status" value="1"/>
</dbReference>
<keyword evidence="3 7" id="KW-0067">ATP-binding</keyword>
<evidence type="ECO:0000259" key="8">
    <source>
        <dbReference type="Pfam" id="PF01464"/>
    </source>
</evidence>
<feature type="repeat" description="TPR" evidence="4">
    <location>
        <begin position="367"/>
        <end position="400"/>
    </location>
</feature>
<dbReference type="HAMAP" id="MF_00185">
    <property type="entry name" value="IPP_trans"/>
    <property type="match status" value="1"/>
</dbReference>
<comment type="catalytic activity">
    <reaction evidence="3 5">
        <text>adenosine(37) in tRNA + dimethylallyl diphosphate = N(6)-dimethylallyladenosine(37) in tRNA + diphosphate</text>
        <dbReference type="Rhea" id="RHEA:26482"/>
        <dbReference type="Rhea" id="RHEA-COMP:10162"/>
        <dbReference type="Rhea" id="RHEA-COMP:10375"/>
        <dbReference type="ChEBI" id="CHEBI:33019"/>
        <dbReference type="ChEBI" id="CHEBI:57623"/>
        <dbReference type="ChEBI" id="CHEBI:74411"/>
        <dbReference type="ChEBI" id="CHEBI:74415"/>
        <dbReference type="EC" id="2.5.1.75"/>
    </reaction>
</comment>
<dbReference type="InterPro" id="IPR008258">
    <property type="entry name" value="Transglycosylase_SLT_dom_1"/>
</dbReference>
<dbReference type="Gene3D" id="3.40.50.300">
    <property type="entry name" value="P-loop containing nucleotide triphosphate hydrolases"/>
    <property type="match status" value="1"/>
</dbReference>
<accession>A0A7T0BWM0</accession>
<comment type="cofactor">
    <cofactor evidence="3">
        <name>Mg(2+)</name>
        <dbReference type="ChEBI" id="CHEBI:18420"/>
    </cofactor>
</comment>
<dbReference type="Proteomes" id="UP000594688">
    <property type="component" value="Chromosome"/>
</dbReference>
<dbReference type="InterPro" id="IPR019734">
    <property type="entry name" value="TPR_rpt"/>
</dbReference>
<evidence type="ECO:0000256" key="2">
    <source>
        <dbReference type="ARBA" id="ARBA00007734"/>
    </source>
</evidence>
<proteinExistence type="inferred from homology"/>
<feature type="binding site" evidence="3">
    <location>
        <begin position="9"/>
        <end position="16"/>
    </location>
    <ligand>
        <name>ATP</name>
        <dbReference type="ChEBI" id="CHEBI:30616"/>
    </ligand>
</feature>
<dbReference type="EMBL" id="CP048685">
    <property type="protein sequence ID" value="QPJ62279.1"/>
    <property type="molecule type" value="Genomic_DNA"/>
</dbReference>
<dbReference type="EC" id="2.5.1.75" evidence="3"/>
<keyword evidence="3 5" id="KW-0819">tRNA processing</keyword>
<dbReference type="PROSITE" id="PS50005">
    <property type="entry name" value="TPR"/>
    <property type="match status" value="1"/>
</dbReference>
<feature type="site" description="Interaction with substrate tRNA" evidence="3">
    <location>
        <position position="100"/>
    </location>
</feature>
<organism evidence="9 10">
    <name type="scientific">Candidatus Nitronauta litoralis</name>
    <dbReference type="NCBI Taxonomy" id="2705533"/>
    <lineage>
        <taxon>Bacteria</taxon>
        <taxon>Pseudomonadati</taxon>
        <taxon>Nitrospinota/Tectimicrobiota group</taxon>
        <taxon>Nitrospinota</taxon>
        <taxon>Nitrospinia</taxon>
        <taxon>Nitrospinales</taxon>
        <taxon>Nitrospinaceae</taxon>
        <taxon>Candidatus Nitronauta</taxon>
    </lineage>
</organism>
<keyword evidence="3 7" id="KW-0547">Nucleotide-binding</keyword>
<comment type="function">
    <text evidence="1 3 6">Catalyzes the transfer of a dimethylallyl group onto the adenine at position 37 in tRNAs that read codons beginning with uridine, leading to the formation of N6-(dimethylallyl)adenosine (i(6)A).</text>
</comment>
<dbReference type="SMART" id="SM00028">
    <property type="entry name" value="TPR"/>
    <property type="match status" value="7"/>
</dbReference>
<dbReference type="PANTHER" id="PTHR37423">
    <property type="entry name" value="SOLUBLE LYTIC MUREIN TRANSGLYCOSYLASE-RELATED"/>
    <property type="match status" value="1"/>
</dbReference>
<dbReference type="GO" id="GO:0005524">
    <property type="term" value="F:ATP binding"/>
    <property type="evidence" value="ECO:0007669"/>
    <property type="project" value="UniProtKB-UniRule"/>
</dbReference>
<evidence type="ECO:0000256" key="5">
    <source>
        <dbReference type="RuleBase" id="RU003783"/>
    </source>
</evidence>
<evidence type="ECO:0000313" key="9">
    <source>
        <dbReference type="EMBL" id="QPJ62279.1"/>
    </source>
</evidence>
<gene>
    <name evidence="3 9" type="primary">miaA</name>
    <name evidence="9" type="ORF">G3M70_10515</name>
</gene>
<dbReference type="KEGG" id="nli:G3M70_10515"/>
<evidence type="ECO:0000256" key="3">
    <source>
        <dbReference type="HAMAP-Rule" id="MF_00185"/>
    </source>
</evidence>
<dbReference type="SUPFAM" id="SSF48452">
    <property type="entry name" value="TPR-like"/>
    <property type="match status" value="3"/>
</dbReference>
<dbReference type="CDD" id="cd13401">
    <property type="entry name" value="Slt70-like"/>
    <property type="match status" value="1"/>
</dbReference>
<dbReference type="InterPro" id="IPR027417">
    <property type="entry name" value="P-loop_NTPase"/>
</dbReference>
<dbReference type="InterPro" id="IPR023346">
    <property type="entry name" value="Lysozyme-like_dom_sf"/>
</dbReference>
<dbReference type="Pfam" id="PF01715">
    <property type="entry name" value="IPPT"/>
    <property type="match status" value="1"/>
</dbReference>
<dbReference type="Pfam" id="PF01464">
    <property type="entry name" value="SLT"/>
    <property type="match status" value="1"/>
</dbReference>
<comment type="caution">
    <text evidence="3">Lacks conserved residue(s) required for the propagation of feature annotation.</text>
</comment>
<dbReference type="GO" id="GO:0008033">
    <property type="term" value="P:tRNA processing"/>
    <property type="evidence" value="ECO:0007669"/>
    <property type="project" value="UniProtKB-UniRule"/>
</dbReference>
<dbReference type="InterPro" id="IPR018022">
    <property type="entry name" value="IPT"/>
</dbReference>
<comment type="subunit">
    <text evidence="3">Monomer.</text>
</comment>
<dbReference type="InterPro" id="IPR011990">
    <property type="entry name" value="TPR-like_helical_dom_sf"/>
</dbReference>
<evidence type="ECO:0000256" key="1">
    <source>
        <dbReference type="ARBA" id="ARBA00003213"/>
    </source>
</evidence>
<dbReference type="Gene3D" id="1.25.40.10">
    <property type="entry name" value="Tetratricopeptide repeat domain"/>
    <property type="match status" value="3"/>
</dbReference>
<comment type="similarity">
    <text evidence="3 7">Belongs to the IPP transferase family.</text>
</comment>
<evidence type="ECO:0000256" key="4">
    <source>
        <dbReference type="PROSITE-ProRule" id="PRU00339"/>
    </source>
</evidence>
<sequence>MNPLIILAGPTATGKSETAVELAETLNTEIISADSMQVYKHFDIGTAKPSAELRARVKHHLIDSLEPHEEFTAHDFKQRAETIIHGLHQKSRIPVLAGGTGLYLKVLMENFECGEAADPELRNRIRKEIKLKGPEAMHAELVKVDPVGAERIKPTDPSRIERALTVFYQTGNPLSQYHEKDSHTFRNYDVHLFVLTMDRTRLYEAVNKRVDQMIKKGWLGEVRDLQDQGIPETCKPFQGIGYAQLNKVIKHQMDLEDAVEDIKRETRRYAKRQITWFKKSPGAQTIEVGPKETPRTLKTQILAKLSGTISAVAALSVLALFLVFPVAKSWAGQMQDAARYLKYKKPKAACEALKPLVSNEANTPQGIRAGFLMGRCLSKQKKYKEATTYFQKSLTALPELEDYTRLELAKINLALGSAKSAFEETSYLLQNFPQSRIIPQAEQLRARALHGLGQTEQAIFFLEEAIARLTGKKAESDFAQFIPELILQAGRLQETEKLPSRAYLNYRKIFVEHPNHESAKVAEKALKRIVRSQALKPPSLTERELNKRVSRLFKSARYKEALRELNAYKNEMGNRKLPVEWYFNMAKAYNGVRKRQLVVSILKEFIKIYPNHGKLQQARFKIGRTLWNLGHDGEAKKYFRKVLETTSKNSWKATSRFYLGRLHENSKQYDPAKKYYSELLAMGGSSSYLEKAAWRLGWIAFRTKNFGEGIKQFQKNIERWPGTIWTAKNLFWLAKLNELSGKKLEALKTFATLLEQFPYTYYGVRAEEKVILLKQELPANTVPRMIKTGFTSPGESPKGLNRSLTEQENFHYTRAITLSEMGLYDEARLEARKAVSTLRKNLSGVLWASDLYIKSRAYPEAMRVLYMYRDYKQPAGEKDLPVAFWKNFFPLAYFDLIKKPAAAYSVDPFFVDGLIRQESLFDDDIVSPAGARGLMQIMPETGRRLYSAGKGDTSYDPETLFDARVNVSLGIKFLGQLTERFGNKGMYLLISYNAGPHVLEKWLKRFAHIRDEDVFIESIPYPETRGYVKRVMRNYGIYRRLYSDAASRQENNRVF</sequence>
<dbReference type="SUPFAM" id="SSF53955">
    <property type="entry name" value="Lysozyme-like"/>
    <property type="match status" value="1"/>
</dbReference>
<dbReference type="Pfam" id="PF13174">
    <property type="entry name" value="TPR_6"/>
    <property type="match status" value="1"/>
</dbReference>
<keyword evidence="4" id="KW-0802">TPR repeat</keyword>
<comment type="similarity">
    <text evidence="2">Belongs to the transglycosylase Slt family.</text>
</comment>
<dbReference type="PANTHER" id="PTHR37423:SF2">
    <property type="entry name" value="MEMBRANE-BOUND LYTIC MUREIN TRANSGLYCOSYLASE C"/>
    <property type="match status" value="1"/>
</dbReference>
<evidence type="ECO:0000256" key="6">
    <source>
        <dbReference type="RuleBase" id="RU003784"/>
    </source>
</evidence>
<protein>
    <recommendedName>
        <fullName evidence="3">tRNA dimethylallyltransferase</fullName>
        <ecNumber evidence="3">2.5.1.75</ecNumber>
    </recommendedName>
    <alternativeName>
        <fullName evidence="3">Dimethylallyl diphosphate:tRNA dimethylallyltransferase</fullName>
        <shortName evidence="3">DMAPP:tRNA dimethylallyltransferase</shortName>
        <shortName evidence="3">DMATase</shortName>
    </alternativeName>
    <alternativeName>
        <fullName evidence="3">Isopentenyl-diphosphate:tRNA isopentenyltransferase</fullName>
        <shortName evidence="3">IPP transferase</shortName>
        <shortName evidence="3">IPPT</shortName>
        <shortName evidence="3">IPTase</shortName>
    </alternativeName>
</protein>
<dbReference type="AlphaFoldDB" id="A0A7T0BWM0"/>
<dbReference type="SUPFAM" id="SSF52540">
    <property type="entry name" value="P-loop containing nucleoside triphosphate hydrolases"/>
    <property type="match status" value="1"/>
</dbReference>
<feature type="domain" description="Transglycosylase SLT" evidence="8">
    <location>
        <begin position="896"/>
        <end position="1008"/>
    </location>
</feature>
<keyword evidence="3 7" id="KW-0808">Transferase</keyword>
<feature type="site" description="Interaction with substrate tRNA" evidence="3">
    <location>
        <position position="122"/>
    </location>
</feature>
<feature type="binding site" evidence="3">
    <location>
        <begin position="11"/>
        <end position="16"/>
    </location>
    <ligand>
        <name>substrate</name>
    </ligand>
</feature>
<evidence type="ECO:0000256" key="7">
    <source>
        <dbReference type="RuleBase" id="RU003785"/>
    </source>
</evidence>